<feature type="compositionally biased region" description="Polar residues" evidence="2">
    <location>
        <begin position="622"/>
        <end position="638"/>
    </location>
</feature>
<protein>
    <submittedName>
        <fullName evidence="3">Uncharacterized protein</fullName>
    </submittedName>
</protein>
<accession>A0A1X6MQ33</accession>
<feature type="coiled-coil region" evidence="1">
    <location>
        <begin position="586"/>
        <end position="613"/>
    </location>
</feature>
<feature type="region of interest" description="Disordered" evidence="2">
    <location>
        <begin position="51"/>
        <end position="86"/>
    </location>
</feature>
<feature type="compositionally biased region" description="Low complexity" evidence="2">
    <location>
        <begin position="59"/>
        <end position="81"/>
    </location>
</feature>
<feature type="region of interest" description="Disordered" evidence="2">
    <location>
        <begin position="620"/>
        <end position="719"/>
    </location>
</feature>
<dbReference type="Proteomes" id="UP000194127">
    <property type="component" value="Unassembled WGS sequence"/>
</dbReference>
<sequence>NLSTSTIVEELRCTSNCVLVKSYHFWSPPRGDFRQEFAAFGFPKMSPVVTRSQAREAASRSAAENLDSSSRTQSTPSPTIPGDFNRDKEDEIDQELQDNFDEEPIPSTAEEHTSSPELLGLTTSDYDILTPDLFERSSSSPEPEDPIPATSNLVLPTPSSFRAHAQPPIASSSRLSVIPSSDLAPPPLLAPSNAASNSNPAPPAPTIPSTTTSSSSSPAPINTTNMSQNTNTPLMPPRGHSTAPSFDPSEVRSLRRYFQDLKALFTRCQITDKAAKKQWAIWYPSIDVADLWETIESFIDVAKSYNDWKADVQALYPGADDTRKWSLADMDQLIGERARIGIHNVADLGCYYRNFMAITKHLIAQHRLSTIEQSRAFLRGFQPALLTRLETRLHLKHPDHYADDPYTMAEIHVVATFILHGTSSTPTTVANQATASTSNTSTTVPPGMIKTEDISMIIESLSRTIATLIQPTTHATHNHAPAPPRQQAAVHVHENSGVEQTCHYCGNRGCRVGTCEFAEIDIRDGKCKRNTEGKIVLPNGSFCPRTIPGLMIRDRIYEWHRRNPAAPAAPTMLFEIDDRSTMQTFTLNTSSRIEALERELLQLRKRREVFDGVEILQRKKPTTSVVTRSAEASGSGTSKGVAAPSSTSTSTAPPPTIPAATPAPSSSSPTQSTSHPITTSAPAPPVHPFANARNATYAPPNVRNFATPPKPSNDKGKEPAYKTIVPVIQPKLAEEIFQRSMKSQFVTLTPEELLSIAPDVRNKYRDAVTPKRVSMEPVASAHIVEIGADEVTAVNQLSCSGATLEPGATIVPDPYETYLKHIPYGEHPAEFTVARDSNTIRSIIVLVDNKEQIECIVDPGSQIVAMSEEVCLGLNLLFDPTIQLNMQLANGEVDRSLGLIRNVPFRIGKIVLYLQAHVIRNAAYDILLGRPFDVLTQSVVKNFADENQTITILCPNTGETVTIPTILSGVANRIF</sequence>
<proteinExistence type="predicted"/>
<dbReference type="InterPro" id="IPR021109">
    <property type="entry name" value="Peptidase_aspartic_dom_sf"/>
</dbReference>
<keyword evidence="1" id="KW-0175">Coiled coil</keyword>
<organism evidence="3 4">
    <name type="scientific">Postia placenta MAD-698-R-SB12</name>
    <dbReference type="NCBI Taxonomy" id="670580"/>
    <lineage>
        <taxon>Eukaryota</taxon>
        <taxon>Fungi</taxon>
        <taxon>Dikarya</taxon>
        <taxon>Basidiomycota</taxon>
        <taxon>Agaricomycotina</taxon>
        <taxon>Agaricomycetes</taxon>
        <taxon>Polyporales</taxon>
        <taxon>Adustoporiaceae</taxon>
        <taxon>Rhodonia</taxon>
    </lineage>
</organism>
<dbReference type="OrthoDB" id="2684738at2759"/>
<feature type="non-terminal residue" evidence="3">
    <location>
        <position position="1"/>
    </location>
</feature>
<name>A0A1X6MQ33_9APHY</name>
<evidence type="ECO:0000256" key="1">
    <source>
        <dbReference type="SAM" id="Coils"/>
    </source>
</evidence>
<dbReference type="STRING" id="670580.A0A1X6MQ33"/>
<feature type="compositionally biased region" description="Low complexity" evidence="2">
    <location>
        <begin position="658"/>
        <end position="680"/>
    </location>
</feature>
<dbReference type="CDD" id="cd00303">
    <property type="entry name" value="retropepsin_like"/>
    <property type="match status" value="1"/>
</dbReference>
<dbReference type="AlphaFoldDB" id="A0A1X6MQ33"/>
<feature type="compositionally biased region" description="Polar residues" evidence="2">
    <location>
        <begin position="149"/>
        <end position="160"/>
    </location>
</feature>
<feature type="region of interest" description="Disordered" evidence="2">
    <location>
        <begin position="133"/>
        <end position="249"/>
    </location>
</feature>
<dbReference type="EMBL" id="KZ110604">
    <property type="protein sequence ID" value="OSX58495.1"/>
    <property type="molecule type" value="Genomic_DNA"/>
</dbReference>
<dbReference type="GeneID" id="36331626"/>
<feature type="compositionally biased region" description="Low complexity" evidence="2">
    <location>
        <begin position="207"/>
        <end position="225"/>
    </location>
</feature>
<feature type="compositionally biased region" description="Low complexity" evidence="2">
    <location>
        <begin position="190"/>
        <end position="199"/>
    </location>
</feature>
<dbReference type="RefSeq" id="XP_024335289.1">
    <property type="nucleotide sequence ID" value="XM_024486677.1"/>
</dbReference>
<dbReference type="Gene3D" id="2.40.70.10">
    <property type="entry name" value="Acid Proteases"/>
    <property type="match status" value="1"/>
</dbReference>
<keyword evidence="4" id="KW-1185">Reference proteome</keyword>
<dbReference type="Pfam" id="PF13650">
    <property type="entry name" value="Asp_protease_2"/>
    <property type="match status" value="1"/>
</dbReference>
<feature type="compositionally biased region" description="Low complexity" evidence="2">
    <location>
        <begin position="642"/>
        <end position="651"/>
    </location>
</feature>
<evidence type="ECO:0000313" key="3">
    <source>
        <dbReference type="EMBL" id="OSX58495.1"/>
    </source>
</evidence>
<evidence type="ECO:0000313" key="4">
    <source>
        <dbReference type="Proteomes" id="UP000194127"/>
    </source>
</evidence>
<evidence type="ECO:0000256" key="2">
    <source>
        <dbReference type="SAM" id="MobiDB-lite"/>
    </source>
</evidence>
<gene>
    <name evidence="3" type="ORF">POSPLADRAFT_1152643</name>
</gene>
<reference evidence="3 4" key="1">
    <citation type="submission" date="2017-04" db="EMBL/GenBank/DDBJ databases">
        <title>Genome Sequence of the Model Brown-Rot Fungus Postia placenta SB12.</title>
        <authorList>
            <consortium name="DOE Joint Genome Institute"/>
            <person name="Gaskell J."/>
            <person name="Kersten P."/>
            <person name="Larrondo L.F."/>
            <person name="Canessa P."/>
            <person name="Martinez D."/>
            <person name="Hibbett D."/>
            <person name="Schmoll M."/>
            <person name="Kubicek C.P."/>
            <person name="Martinez A.T."/>
            <person name="Yadav J."/>
            <person name="Master E."/>
            <person name="Magnuson J.K."/>
            <person name="James T."/>
            <person name="Yaver D."/>
            <person name="Berka R."/>
            <person name="Labutti K."/>
            <person name="Lipzen A."/>
            <person name="Aerts A."/>
            <person name="Barry K."/>
            <person name="Henrissat B."/>
            <person name="Blanchette R."/>
            <person name="Grigoriev I."/>
            <person name="Cullen D."/>
        </authorList>
    </citation>
    <scope>NUCLEOTIDE SEQUENCE [LARGE SCALE GENOMIC DNA]</scope>
    <source>
        <strain evidence="3 4">MAD-698-R-SB12</strain>
    </source>
</reference>